<accession>A0AAU8K138</accession>
<dbReference type="EC" id="2.4.-.-" evidence="11"/>
<feature type="transmembrane region" description="Helical" evidence="9">
    <location>
        <begin position="245"/>
        <end position="270"/>
    </location>
</feature>
<evidence type="ECO:0000256" key="7">
    <source>
        <dbReference type="ARBA" id="ARBA00023136"/>
    </source>
</evidence>
<evidence type="ECO:0000313" key="11">
    <source>
        <dbReference type="EMBL" id="XCM81039.1"/>
    </source>
</evidence>
<sequence length="567" mass="58737">MGELRGSLRSAGDRAVWLGPALLTLVVGLYRIGTPELWRDEVSTWSASTRGVGELFAMLGHVDASHGAYYLPLHFWTAVFGDSPTALRLPSALAMAGACAFAALTARRMFGSRVAGLSAGLLFATVPNVSRYAQEARSYAIVTCAVAAGLCLLLRALERPSVGRWAGYGAVTAVAAALHLVSLIGLVGQLPFVLLSRGPRRGRWQFPFAALAAVALVLPLVAVGRSQSTRQLAWLHRPTAYELRFFWQELFGSYQVLYVFLALAGVALLWPGRRVAAVRLLVLAGLPVVVVWLLSQGGTSYFVDRYLLFTLPGWAALAGGGVAALAAGVRRLLGGSVTSRKRADLPAADLPTAAERTVAAGAGPAAGGTADGVAGGPGGEAGGGAVGEGGGRGREGDGPGAGAGVGVAATALVTAGVLAVPVVLGFPAEEAVRSVAAHTTTDFRGAARTVAAGYRAGDALVALGGDYAWAMTGPALSYYLPDSIRPAQPFVERSAVQAGDLYPVESRAPASTIGDEPRVWVVTIGTGEDPYRNLPAAQAEALRSVFTPTEVRHVRGLTVTLLVRSRR</sequence>
<reference evidence="11" key="1">
    <citation type="submission" date="2024-06" db="EMBL/GenBank/DDBJ databases">
        <title>The genome sequences of Kitasatospora sp. strain HUAS MG31.</title>
        <authorList>
            <person name="Mo P."/>
        </authorList>
    </citation>
    <scope>NUCLEOTIDE SEQUENCE</scope>
    <source>
        <strain evidence="11">HUAS MG31</strain>
    </source>
</reference>
<feature type="domain" description="Glycosyltransferase RgtA/B/C/D-like" evidence="10">
    <location>
        <begin position="74"/>
        <end position="222"/>
    </location>
</feature>
<evidence type="ECO:0000256" key="8">
    <source>
        <dbReference type="SAM" id="MobiDB-lite"/>
    </source>
</evidence>
<dbReference type="PANTHER" id="PTHR33908:SF11">
    <property type="entry name" value="MEMBRANE PROTEIN"/>
    <property type="match status" value="1"/>
</dbReference>
<dbReference type="GO" id="GO:0005886">
    <property type="term" value="C:plasma membrane"/>
    <property type="evidence" value="ECO:0007669"/>
    <property type="project" value="UniProtKB-SubCell"/>
</dbReference>
<proteinExistence type="predicted"/>
<dbReference type="GO" id="GO:0009103">
    <property type="term" value="P:lipopolysaccharide biosynthetic process"/>
    <property type="evidence" value="ECO:0007669"/>
    <property type="project" value="UniProtKB-ARBA"/>
</dbReference>
<organism evidence="11">
    <name type="scientific">Kitasatospora camelliae</name>
    <dbReference type="NCBI Taxonomy" id="3156397"/>
    <lineage>
        <taxon>Bacteria</taxon>
        <taxon>Bacillati</taxon>
        <taxon>Actinomycetota</taxon>
        <taxon>Actinomycetes</taxon>
        <taxon>Kitasatosporales</taxon>
        <taxon>Streptomycetaceae</taxon>
        <taxon>Kitasatospora</taxon>
    </lineage>
</organism>
<feature type="region of interest" description="Disordered" evidence="8">
    <location>
        <begin position="362"/>
        <end position="400"/>
    </location>
</feature>
<gene>
    <name evidence="11" type="ORF">ABWK59_20035</name>
</gene>
<evidence type="ECO:0000259" key="10">
    <source>
        <dbReference type="Pfam" id="PF13231"/>
    </source>
</evidence>
<evidence type="ECO:0000256" key="2">
    <source>
        <dbReference type="ARBA" id="ARBA00022475"/>
    </source>
</evidence>
<dbReference type="Pfam" id="PF13231">
    <property type="entry name" value="PMT_2"/>
    <property type="match status" value="1"/>
</dbReference>
<dbReference type="KEGG" id="kcm:ABWK59_20035"/>
<feature type="transmembrane region" description="Helical" evidence="9">
    <location>
        <begin position="169"/>
        <end position="192"/>
    </location>
</feature>
<evidence type="ECO:0000256" key="5">
    <source>
        <dbReference type="ARBA" id="ARBA00022692"/>
    </source>
</evidence>
<dbReference type="GO" id="GO:0016763">
    <property type="term" value="F:pentosyltransferase activity"/>
    <property type="evidence" value="ECO:0007669"/>
    <property type="project" value="TreeGrafter"/>
</dbReference>
<feature type="transmembrane region" description="Helical" evidence="9">
    <location>
        <begin position="306"/>
        <end position="329"/>
    </location>
</feature>
<comment type="subcellular location">
    <subcellularLocation>
        <location evidence="1">Cell membrane</location>
        <topology evidence="1">Multi-pass membrane protein</topology>
    </subcellularLocation>
</comment>
<keyword evidence="7 9" id="KW-0472">Membrane</keyword>
<dbReference type="EMBL" id="CP159872">
    <property type="protein sequence ID" value="XCM81039.1"/>
    <property type="molecule type" value="Genomic_DNA"/>
</dbReference>
<keyword evidence="2" id="KW-1003">Cell membrane</keyword>
<feature type="transmembrane region" description="Helical" evidence="9">
    <location>
        <begin position="401"/>
        <end position="424"/>
    </location>
</feature>
<evidence type="ECO:0000256" key="6">
    <source>
        <dbReference type="ARBA" id="ARBA00022989"/>
    </source>
</evidence>
<feature type="transmembrane region" description="Helical" evidence="9">
    <location>
        <begin position="15"/>
        <end position="33"/>
    </location>
</feature>
<dbReference type="PANTHER" id="PTHR33908">
    <property type="entry name" value="MANNOSYLTRANSFERASE YKCB-RELATED"/>
    <property type="match status" value="1"/>
</dbReference>
<evidence type="ECO:0000256" key="9">
    <source>
        <dbReference type="SAM" id="Phobius"/>
    </source>
</evidence>
<feature type="transmembrane region" description="Helical" evidence="9">
    <location>
        <begin position="204"/>
        <end position="224"/>
    </location>
</feature>
<keyword evidence="5 9" id="KW-0812">Transmembrane</keyword>
<name>A0AAU8K138_9ACTN</name>
<protein>
    <submittedName>
        <fullName evidence="11">Glycosyltransferase family 39 protein</fullName>
        <ecNumber evidence="11">2.4.-.-</ecNumber>
    </submittedName>
</protein>
<dbReference type="InterPro" id="IPR050297">
    <property type="entry name" value="LipidA_mod_glycosyltrf_83"/>
</dbReference>
<feature type="transmembrane region" description="Helical" evidence="9">
    <location>
        <begin position="139"/>
        <end position="157"/>
    </location>
</feature>
<keyword evidence="3 11" id="KW-0328">Glycosyltransferase</keyword>
<evidence type="ECO:0000256" key="4">
    <source>
        <dbReference type="ARBA" id="ARBA00022679"/>
    </source>
</evidence>
<keyword evidence="6 9" id="KW-1133">Transmembrane helix</keyword>
<evidence type="ECO:0000256" key="1">
    <source>
        <dbReference type="ARBA" id="ARBA00004651"/>
    </source>
</evidence>
<feature type="transmembrane region" description="Helical" evidence="9">
    <location>
        <begin position="276"/>
        <end position="294"/>
    </location>
</feature>
<feature type="compositionally biased region" description="Gly residues" evidence="8">
    <location>
        <begin position="364"/>
        <end position="390"/>
    </location>
</feature>
<dbReference type="InterPro" id="IPR038731">
    <property type="entry name" value="RgtA/B/C-like"/>
</dbReference>
<evidence type="ECO:0000256" key="3">
    <source>
        <dbReference type="ARBA" id="ARBA00022676"/>
    </source>
</evidence>
<dbReference type="RefSeq" id="WP_354641975.1">
    <property type="nucleotide sequence ID" value="NZ_CP159872.1"/>
</dbReference>
<dbReference type="AlphaFoldDB" id="A0AAU8K138"/>
<feature type="transmembrane region" description="Helical" evidence="9">
    <location>
        <begin position="114"/>
        <end position="133"/>
    </location>
</feature>
<keyword evidence="4 11" id="KW-0808">Transferase</keyword>